<name>A0A1F6DDR8_9BACT</name>
<dbReference type="InterPro" id="IPR014717">
    <property type="entry name" value="Transl_elong_EF1B/ribsomal_bS6"/>
</dbReference>
<dbReference type="AlphaFoldDB" id="A0A1F6DDR8"/>
<evidence type="ECO:0000313" key="1">
    <source>
        <dbReference type="EMBL" id="OGG59470.1"/>
    </source>
</evidence>
<dbReference type="EMBL" id="MFLA01000019">
    <property type="protein sequence ID" value="OGG59470.1"/>
    <property type="molecule type" value="Genomic_DNA"/>
</dbReference>
<organism evidence="1 2">
    <name type="scientific">Candidatus Kaiserbacteria bacterium RIFCSPHIGHO2_01_FULL_56_24</name>
    <dbReference type="NCBI Taxonomy" id="1798487"/>
    <lineage>
        <taxon>Bacteria</taxon>
        <taxon>Candidatus Kaiseribacteriota</taxon>
    </lineage>
</organism>
<dbReference type="Proteomes" id="UP000176377">
    <property type="component" value="Unassembled WGS sequence"/>
</dbReference>
<comment type="caution">
    <text evidence="1">The sequence shown here is derived from an EMBL/GenBank/DDBJ whole genome shotgun (WGS) entry which is preliminary data.</text>
</comment>
<protein>
    <recommendedName>
        <fullName evidence="3">Pilus assembly protein PilO</fullName>
    </recommendedName>
</protein>
<dbReference type="Gene3D" id="3.30.70.60">
    <property type="match status" value="1"/>
</dbReference>
<proteinExistence type="predicted"/>
<reference evidence="1 2" key="1">
    <citation type="journal article" date="2016" name="Nat. Commun.">
        <title>Thousands of microbial genomes shed light on interconnected biogeochemical processes in an aquifer system.</title>
        <authorList>
            <person name="Anantharaman K."/>
            <person name="Brown C.T."/>
            <person name="Hug L.A."/>
            <person name="Sharon I."/>
            <person name="Castelle C.J."/>
            <person name="Probst A.J."/>
            <person name="Thomas B.C."/>
            <person name="Singh A."/>
            <person name="Wilkins M.J."/>
            <person name="Karaoz U."/>
            <person name="Brodie E.L."/>
            <person name="Williams K.H."/>
            <person name="Hubbard S.S."/>
            <person name="Banfield J.F."/>
        </authorList>
    </citation>
    <scope>NUCLEOTIDE SEQUENCE [LARGE SCALE GENOMIC DNA]</scope>
</reference>
<evidence type="ECO:0000313" key="2">
    <source>
        <dbReference type="Proteomes" id="UP000176377"/>
    </source>
</evidence>
<evidence type="ECO:0008006" key="3">
    <source>
        <dbReference type="Google" id="ProtNLM"/>
    </source>
</evidence>
<gene>
    <name evidence="1" type="ORF">A2765_01930</name>
</gene>
<sequence>MTRTLFSLLFLAGAGGLFFFYTKPAYDNVRGIRLQIDQYDQALNKAGELQRLKQSLLSRYNAFNPADVDRLHKLLPDHVDNVRLVLDLDTLAGQHGFALQNVVINAPGTTKVADQTLVIGPNRQTHDSLTLRFGTSGTYPNFVEFVTAIENSLRLVDVVALTMDPDAGVAVGEPVYRFDIALRTYWLK</sequence>
<accession>A0A1F6DDR8</accession>